<feature type="transmembrane region" description="Helical" evidence="1">
    <location>
        <begin position="31"/>
        <end position="49"/>
    </location>
</feature>
<name>X1F4R9_9ZZZZ</name>
<gene>
    <name evidence="2" type="ORF">S03H2_09962</name>
</gene>
<dbReference type="EMBL" id="BARU01005157">
    <property type="protein sequence ID" value="GAH27540.1"/>
    <property type="molecule type" value="Genomic_DNA"/>
</dbReference>
<dbReference type="Pfam" id="PF04087">
    <property type="entry name" value="DUF389"/>
    <property type="match status" value="1"/>
</dbReference>
<accession>X1F4R9</accession>
<keyword evidence="1" id="KW-0812">Transmembrane</keyword>
<keyword evidence="1" id="KW-1133">Transmembrane helix</keyword>
<feature type="non-terminal residue" evidence="2">
    <location>
        <position position="1"/>
    </location>
</feature>
<sequence>IPNGGVRKGAISIAPIKEINDEIISRSAPTLIQLIIAILAGGAGAFAYAHRKIRAVLAGAFIAMALVPPISIIGIGIAFWNWEVVGGGALLLTANLVGLTLAAVVLFFLLGFRPIDRPENLHEVKLGITWLAIILFIIVLPLGYIMKNILVSINQEKTAEKIILEQIDRYPETEIDKLTLTKIGPKIKISFSIHSSQMIDTALIQDIKNKLEREFKHEVEIDARLVPTFKIDY</sequence>
<dbReference type="InterPro" id="IPR005240">
    <property type="entry name" value="DUF389"/>
</dbReference>
<evidence type="ECO:0008006" key="3">
    <source>
        <dbReference type="Google" id="ProtNLM"/>
    </source>
</evidence>
<feature type="transmembrane region" description="Helical" evidence="1">
    <location>
        <begin position="56"/>
        <end position="82"/>
    </location>
</feature>
<organism evidence="2">
    <name type="scientific">marine sediment metagenome</name>
    <dbReference type="NCBI Taxonomy" id="412755"/>
    <lineage>
        <taxon>unclassified sequences</taxon>
        <taxon>metagenomes</taxon>
        <taxon>ecological metagenomes</taxon>
    </lineage>
</organism>
<feature type="transmembrane region" description="Helical" evidence="1">
    <location>
        <begin position="124"/>
        <end position="146"/>
    </location>
</feature>
<feature type="transmembrane region" description="Helical" evidence="1">
    <location>
        <begin position="88"/>
        <end position="112"/>
    </location>
</feature>
<reference evidence="2" key="1">
    <citation type="journal article" date="2014" name="Front. Microbiol.">
        <title>High frequency of phylogenetically diverse reductive dehalogenase-homologous genes in deep subseafloor sedimentary metagenomes.</title>
        <authorList>
            <person name="Kawai M."/>
            <person name="Futagami T."/>
            <person name="Toyoda A."/>
            <person name="Takaki Y."/>
            <person name="Nishi S."/>
            <person name="Hori S."/>
            <person name="Arai W."/>
            <person name="Tsubouchi T."/>
            <person name="Morono Y."/>
            <person name="Uchiyama I."/>
            <person name="Ito T."/>
            <person name="Fujiyama A."/>
            <person name="Inagaki F."/>
            <person name="Takami H."/>
        </authorList>
    </citation>
    <scope>NUCLEOTIDE SEQUENCE</scope>
    <source>
        <strain evidence="2">Expedition CK06-06</strain>
    </source>
</reference>
<dbReference type="PANTHER" id="PTHR20992:SF9">
    <property type="entry name" value="AT15442P-RELATED"/>
    <property type="match status" value="1"/>
</dbReference>
<comment type="caution">
    <text evidence="2">The sequence shown here is derived from an EMBL/GenBank/DDBJ whole genome shotgun (WGS) entry which is preliminary data.</text>
</comment>
<evidence type="ECO:0000256" key="1">
    <source>
        <dbReference type="SAM" id="Phobius"/>
    </source>
</evidence>
<evidence type="ECO:0000313" key="2">
    <source>
        <dbReference type="EMBL" id="GAH27540.1"/>
    </source>
</evidence>
<proteinExistence type="predicted"/>
<keyword evidence="1" id="KW-0472">Membrane</keyword>
<protein>
    <recommendedName>
        <fullName evidence="3">TIGR00341 family protein</fullName>
    </recommendedName>
</protein>
<dbReference type="AlphaFoldDB" id="X1F4R9"/>
<dbReference type="PANTHER" id="PTHR20992">
    <property type="entry name" value="AT15442P-RELATED"/>
    <property type="match status" value="1"/>
</dbReference>